<dbReference type="Pfam" id="PF13568">
    <property type="entry name" value="OMP_b-brl_2"/>
    <property type="match status" value="1"/>
</dbReference>
<dbReference type="RefSeq" id="WP_264846879.1">
    <property type="nucleotide sequence ID" value="NZ_BPMA01000032.1"/>
</dbReference>
<evidence type="ECO:0000313" key="3">
    <source>
        <dbReference type="EMBL" id="GJM49233.1"/>
    </source>
</evidence>
<evidence type="ECO:0000256" key="1">
    <source>
        <dbReference type="SAM" id="SignalP"/>
    </source>
</evidence>
<dbReference type="Proteomes" id="UP001208692">
    <property type="component" value="Unassembled WGS sequence"/>
</dbReference>
<proteinExistence type="predicted"/>
<name>A0AAV5AW57_9FLAO</name>
<evidence type="ECO:0000313" key="6">
    <source>
        <dbReference type="Proteomes" id="UP001208692"/>
    </source>
</evidence>
<feature type="signal peptide" evidence="1">
    <location>
        <begin position="1"/>
        <end position="16"/>
    </location>
</feature>
<sequence>MRIFLFLVFPFFSSFAQQPPRKFLVVGLTASTLTASSSKIANLQIVSGVEQGFFIAGGKDFSLSEEFDFQLRLKISETGGKIENSTFYIKEKFSTEIEKYRNATLKAEVYQIGFEANISHKIKFLKIFTGLQPSFIFFGTYKEKGVKKEDTLPGPIPPPPDQSTLLVDYNLLNLCGQGGASIQVSEHFFIDISYHFTINNNVLLKYENMKINIKQNFLQIGLGYYF</sequence>
<evidence type="ECO:0000313" key="4">
    <source>
        <dbReference type="EMBL" id="GJM53124.1"/>
    </source>
</evidence>
<feature type="chain" id="PRO_5043674719" description="Outer membrane protein beta-barrel domain-containing protein" evidence="1">
    <location>
        <begin position="17"/>
        <end position="226"/>
    </location>
</feature>
<reference evidence="3 6" key="1">
    <citation type="submission" date="2021-11" db="EMBL/GenBank/DDBJ databases">
        <title>Draft genome sequence of Capnocytophaga sp. strain KC07075 isolated from cat oral cavity.</title>
        <authorList>
            <person name="Suzuki M."/>
            <person name="Imaoka K."/>
            <person name="Kimura M."/>
            <person name="Morikawa S."/>
            <person name="Maeda K."/>
        </authorList>
    </citation>
    <scope>NUCLEOTIDE SEQUENCE</scope>
    <source>
        <strain evidence="3">KC07075</strain>
        <strain evidence="4 6">KC07079</strain>
    </source>
</reference>
<evidence type="ECO:0000259" key="2">
    <source>
        <dbReference type="Pfam" id="PF13568"/>
    </source>
</evidence>
<protein>
    <recommendedName>
        <fullName evidence="2">Outer membrane protein beta-barrel domain-containing protein</fullName>
    </recommendedName>
</protein>
<gene>
    <name evidence="3" type="ORF">RCZ15_02080</name>
    <name evidence="4" type="ORF">RCZ16_14410</name>
</gene>
<dbReference type="EMBL" id="BQKA01000005">
    <property type="protein sequence ID" value="GJM49233.1"/>
    <property type="molecule type" value="Genomic_DNA"/>
</dbReference>
<accession>A0AAV5AW57</accession>
<dbReference type="AlphaFoldDB" id="A0AAV5AW57"/>
<keyword evidence="6" id="KW-1185">Reference proteome</keyword>
<evidence type="ECO:0000313" key="5">
    <source>
        <dbReference type="Proteomes" id="UP001207736"/>
    </source>
</evidence>
<comment type="caution">
    <text evidence="3">The sequence shown here is derived from an EMBL/GenBank/DDBJ whole genome shotgun (WGS) entry which is preliminary data.</text>
</comment>
<feature type="domain" description="Outer membrane protein beta-barrel" evidence="2">
    <location>
        <begin position="15"/>
        <end position="201"/>
    </location>
</feature>
<organism evidence="3 5">
    <name type="scientific">Capnocytophaga catalasegens</name>
    <dbReference type="NCBI Taxonomy" id="1004260"/>
    <lineage>
        <taxon>Bacteria</taxon>
        <taxon>Pseudomonadati</taxon>
        <taxon>Bacteroidota</taxon>
        <taxon>Flavobacteriia</taxon>
        <taxon>Flavobacteriales</taxon>
        <taxon>Flavobacteriaceae</taxon>
        <taxon>Capnocytophaga</taxon>
    </lineage>
</organism>
<dbReference type="EMBL" id="BQKB01000027">
    <property type="protein sequence ID" value="GJM53124.1"/>
    <property type="molecule type" value="Genomic_DNA"/>
</dbReference>
<dbReference type="InterPro" id="IPR025665">
    <property type="entry name" value="Beta-barrel_OMP_2"/>
</dbReference>
<keyword evidence="1" id="KW-0732">Signal</keyword>
<dbReference type="Proteomes" id="UP001207736">
    <property type="component" value="Unassembled WGS sequence"/>
</dbReference>